<organism evidence="1 2">
    <name type="scientific">Hufsiella arboris</name>
    <dbReference type="NCBI Taxonomy" id="2695275"/>
    <lineage>
        <taxon>Bacteria</taxon>
        <taxon>Pseudomonadati</taxon>
        <taxon>Bacteroidota</taxon>
        <taxon>Sphingobacteriia</taxon>
        <taxon>Sphingobacteriales</taxon>
        <taxon>Sphingobacteriaceae</taxon>
        <taxon>Hufsiella</taxon>
    </lineage>
</organism>
<evidence type="ECO:0000313" key="2">
    <source>
        <dbReference type="Proteomes" id="UP000466586"/>
    </source>
</evidence>
<dbReference type="EMBL" id="WVHT01000002">
    <property type="protein sequence ID" value="MXV50336.1"/>
    <property type="molecule type" value="Genomic_DNA"/>
</dbReference>
<keyword evidence="2" id="KW-1185">Reference proteome</keyword>
<protein>
    <submittedName>
        <fullName evidence="1">Uncharacterized protein</fullName>
    </submittedName>
</protein>
<evidence type="ECO:0000313" key="1">
    <source>
        <dbReference type="EMBL" id="MXV50336.1"/>
    </source>
</evidence>
<accession>A0A7K1Y6Y7</accession>
<dbReference type="Proteomes" id="UP000466586">
    <property type="component" value="Unassembled WGS sequence"/>
</dbReference>
<reference evidence="1 2" key="1">
    <citation type="submission" date="2019-11" db="EMBL/GenBank/DDBJ databases">
        <title>Pedobacter sp. HMF7647 Genome sequencing and assembly.</title>
        <authorList>
            <person name="Kang H."/>
            <person name="Kim H."/>
            <person name="Joh K."/>
        </authorList>
    </citation>
    <scope>NUCLEOTIDE SEQUENCE [LARGE SCALE GENOMIC DNA]</scope>
    <source>
        <strain evidence="1 2">HMF7647</strain>
    </source>
</reference>
<dbReference type="RefSeq" id="WP_160843514.1">
    <property type="nucleotide sequence ID" value="NZ_WVHT01000002.1"/>
</dbReference>
<sequence length="116" mass="13183">MISWKFKGAYQLQIGQLNYRSFDKQGTAYIAMPEGLGSLDIRINNVWRKDGRRVRLRQIHLDSRIAFKPLPVKTLVSLAGFHPGKSESMGTLAVASFSCRMRVLPSLTIQNLDYKL</sequence>
<proteinExistence type="predicted"/>
<comment type="caution">
    <text evidence="1">The sequence shown here is derived from an EMBL/GenBank/DDBJ whole genome shotgun (WGS) entry which is preliminary data.</text>
</comment>
<name>A0A7K1Y6Y7_9SPHI</name>
<dbReference type="AlphaFoldDB" id="A0A7K1Y6Y7"/>
<gene>
    <name evidence="1" type="ORF">GS399_05075</name>
</gene>